<dbReference type="OrthoDB" id="10257561at2759"/>
<dbReference type="Pfam" id="PF00717">
    <property type="entry name" value="Peptidase_S24"/>
    <property type="match status" value="1"/>
</dbReference>
<evidence type="ECO:0000256" key="2">
    <source>
        <dbReference type="ARBA" id="ARBA00004648"/>
    </source>
</evidence>
<comment type="catalytic activity">
    <reaction evidence="1 14">
        <text>Cleavage of hydrophobic, N-terminal signal or leader sequences from secreted and periplasmic proteins.</text>
        <dbReference type="EC" id="3.4.21.89"/>
    </reaction>
</comment>
<evidence type="ECO:0000256" key="1">
    <source>
        <dbReference type="ARBA" id="ARBA00000677"/>
    </source>
</evidence>
<reference evidence="20" key="2">
    <citation type="journal article" date="2018" name="Nat. Microbiol.">
        <title>Leveraging single-cell genomics to expand the fungal tree of life.</title>
        <authorList>
            <person name="Ahrendt S.R."/>
            <person name="Quandt C.A."/>
            <person name="Ciobanu D."/>
            <person name="Clum A."/>
            <person name="Salamov A."/>
            <person name="Andreopoulos B."/>
            <person name="Cheng J.F."/>
            <person name="Woyke T."/>
            <person name="Pelin A."/>
            <person name="Henrissat B."/>
            <person name="Reynolds N.K."/>
            <person name="Benny G.L."/>
            <person name="Smith M.E."/>
            <person name="James T.Y."/>
            <person name="Grigoriev I.V."/>
        </authorList>
    </citation>
    <scope>NUCLEOTIDE SEQUENCE [LARGE SCALE GENOMIC DNA]</scope>
    <source>
        <strain evidence="20">CSF55</strain>
    </source>
</reference>
<gene>
    <name evidence="17" type="ORF">O9G_002251</name>
    <name evidence="18" type="ORF">ROZALSC1DRAFT_29022</name>
</gene>
<evidence type="ECO:0000256" key="15">
    <source>
        <dbReference type="SAM" id="SignalP"/>
    </source>
</evidence>
<evidence type="ECO:0000313" key="17">
    <source>
        <dbReference type="EMBL" id="EPZ36185.1"/>
    </source>
</evidence>
<dbReference type="InterPro" id="IPR001733">
    <property type="entry name" value="Peptidase_S26B"/>
</dbReference>
<evidence type="ECO:0000313" key="20">
    <source>
        <dbReference type="Proteomes" id="UP000281549"/>
    </source>
</evidence>
<keyword evidence="19" id="KW-1185">Reference proteome</keyword>
<evidence type="ECO:0000313" key="18">
    <source>
        <dbReference type="EMBL" id="RKP19372.1"/>
    </source>
</evidence>
<evidence type="ECO:0000256" key="9">
    <source>
        <dbReference type="ARBA" id="ARBA00022968"/>
    </source>
</evidence>
<comment type="subcellular location">
    <subcellularLocation>
        <location evidence="2">Endoplasmic reticulum membrane</location>
        <topology evidence="2">Single-pass type II membrane protein</topology>
    </subcellularLocation>
</comment>
<evidence type="ECO:0000256" key="4">
    <source>
        <dbReference type="ARBA" id="ARBA00013208"/>
    </source>
</evidence>
<keyword evidence="11" id="KW-0472">Membrane</keyword>
<evidence type="ECO:0000256" key="12">
    <source>
        <dbReference type="ARBA" id="ARBA00045533"/>
    </source>
</evidence>
<evidence type="ECO:0000259" key="16">
    <source>
        <dbReference type="Pfam" id="PF00717"/>
    </source>
</evidence>
<dbReference type="InterPro" id="IPR036286">
    <property type="entry name" value="LexA/Signal_pep-like_sf"/>
</dbReference>
<evidence type="ECO:0000256" key="14">
    <source>
        <dbReference type="RuleBase" id="RU362047"/>
    </source>
</evidence>
<name>A0A075B4B3_ROZAC</name>
<comment type="function">
    <text evidence="12">Catalytic component of the signal peptidase complex (SPC) which catalyzes the cleavage of N-terminal signal sequences from nascent proteins as they are translocated into the lumen of the endoplasmic reticulum. Specifically cleaves N-terminal signal peptides that contain a hydrophobic alpha-helix (h-region) shorter than 18-20 amino acids.</text>
</comment>
<organism evidence="17 19">
    <name type="scientific">Rozella allomycis (strain CSF55)</name>
    <dbReference type="NCBI Taxonomy" id="988480"/>
    <lineage>
        <taxon>Eukaryota</taxon>
        <taxon>Fungi</taxon>
        <taxon>Fungi incertae sedis</taxon>
        <taxon>Cryptomycota</taxon>
        <taxon>Cryptomycota incertae sedis</taxon>
        <taxon>Rozella</taxon>
    </lineage>
</organism>
<dbReference type="EC" id="3.4.21.89" evidence="4 14"/>
<keyword evidence="10" id="KW-1133">Transmembrane helix</keyword>
<comment type="similarity">
    <text evidence="3 14">Belongs to the peptidase S26B family.</text>
</comment>
<dbReference type="GO" id="GO:0005787">
    <property type="term" value="C:signal peptidase complex"/>
    <property type="evidence" value="ECO:0007669"/>
    <property type="project" value="EnsemblFungi"/>
</dbReference>
<keyword evidence="6 14" id="KW-0645">Protease</keyword>
<dbReference type="Proteomes" id="UP000281549">
    <property type="component" value="Unassembled WGS sequence"/>
</dbReference>
<dbReference type="InterPro" id="IPR019533">
    <property type="entry name" value="Peptidase_S26"/>
</dbReference>
<evidence type="ECO:0000256" key="13">
    <source>
        <dbReference type="ARBA" id="ARBA00047037"/>
    </source>
</evidence>
<feature type="chain" id="PRO_5040665168" description="Signal peptidase complex catalytic subunit SEC11" evidence="15">
    <location>
        <begin position="25"/>
        <end position="166"/>
    </location>
</feature>
<dbReference type="PANTHER" id="PTHR10806">
    <property type="entry name" value="SIGNAL PEPTIDASE COMPLEX CATALYTIC SUBUNIT SEC11"/>
    <property type="match status" value="1"/>
</dbReference>
<evidence type="ECO:0000256" key="10">
    <source>
        <dbReference type="ARBA" id="ARBA00022989"/>
    </source>
</evidence>
<feature type="signal peptide" evidence="15">
    <location>
        <begin position="1"/>
        <end position="24"/>
    </location>
</feature>
<dbReference type="EMBL" id="ML005235">
    <property type="protein sequence ID" value="RKP19372.1"/>
    <property type="molecule type" value="Genomic_DNA"/>
</dbReference>
<evidence type="ECO:0000256" key="5">
    <source>
        <dbReference type="ARBA" id="ARBA00019685"/>
    </source>
</evidence>
<comment type="subunit">
    <text evidence="13">Component of the signal peptidase complex (SPC) composed of a catalytic subunit SEC11 and three accessory subunits SPC1, SPC2 and SPC3. The complex induces a local thinning of the ER membrane which is used to measure the length of the signal peptide (SP) h-region of protein substrates. This ensures the selectivity of the complex towards h-regions shorter than 18-20 amino acids. SPC associates with the translocon complex.</text>
</comment>
<keyword evidence="15" id="KW-0732">Signal</keyword>
<keyword evidence="8 14" id="KW-0256">Endoplasmic reticulum</keyword>
<dbReference type="PRINTS" id="PR00728">
    <property type="entry name" value="SIGNALPTASE"/>
</dbReference>
<reference evidence="17 19" key="1">
    <citation type="journal article" date="2013" name="Curr. Biol.">
        <title>Shared signatures of parasitism and phylogenomics unite Cryptomycota and microsporidia.</title>
        <authorList>
            <person name="James T.Y."/>
            <person name="Pelin A."/>
            <person name="Bonen L."/>
            <person name="Ahrendt S."/>
            <person name="Sain D."/>
            <person name="Corradi N."/>
            <person name="Stajich J.E."/>
        </authorList>
    </citation>
    <scope>NUCLEOTIDE SEQUENCE [LARGE SCALE GENOMIC DNA]</scope>
    <source>
        <strain evidence="17">CSF55</strain>
        <strain evidence="17">CSF55</strain>
    </source>
</reference>
<dbReference type="CDD" id="cd06530">
    <property type="entry name" value="S26_SPase_I"/>
    <property type="match status" value="1"/>
</dbReference>
<proteinExistence type="inferred from homology"/>
<dbReference type="GO" id="GO:0045047">
    <property type="term" value="P:protein targeting to ER"/>
    <property type="evidence" value="ECO:0007669"/>
    <property type="project" value="EnsemblFungi"/>
</dbReference>
<dbReference type="OMA" id="ILMNEYP"/>
<keyword evidence="9" id="KW-0735">Signal-anchor</keyword>
<dbReference type="STRING" id="988480.A0A075B4B3"/>
<dbReference type="PANTHER" id="PTHR10806:SF6">
    <property type="entry name" value="SIGNAL PEPTIDASE COMPLEX CATALYTIC SUBUNIT SEC11"/>
    <property type="match status" value="1"/>
</dbReference>
<accession>A0A075B4B3</accession>
<dbReference type="GO" id="GO:0009003">
    <property type="term" value="F:signal peptidase activity"/>
    <property type="evidence" value="ECO:0007669"/>
    <property type="project" value="UniProtKB-EC"/>
</dbReference>
<dbReference type="EMBL" id="KE560636">
    <property type="protein sequence ID" value="EPZ36185.1"/>
    <property type="molecule type" value="Genomic_DNA"/>
</dbReference>
<dbReference type="HOGENOM" id="CLU_089996_0_0_1"/>
<evidence type="ECO:0000256" key="8">
    <source>
        <dbReference type="ARBA" id="ARBA00022824"/>
    </source>
</evidence>
<evidence type="ECO:0000256" key="3">
    <source>
        <dbReference type="ARBA" id="ARBA00011035"/>
    </source>
</evidence>
<keyword evidence="14 17" id="KW-0378">Hydrolase</keyword>
<evidence type="ECO:0000256" key="11">
    <source>
        <dbReference type="ARBA" id="ARBA00023136"/>
    </source>
</evidence>
<evidence type="ECO:0000256" key="6">
    <source>
        <dbReference type="ARBA" id="ARBA00022670"/>
    </source>
</evidence>
<dbReference type="Proteomes" id="UP000030755">
    <property type="component" value="Unassembled WGS sequence"/>
</dbReference>
<reference evidence="18" key="3">
    <citation type="submission" date="2018-08" db="EMBL/GenBank/DDBJ databases">
        <title>Leveraging single-cell genomics to expand the Fungal Tree of Life.</title>
        <authorList>
            <consortium name="DOE Joint Genome Institute"/>
            <person name="Ahrendt S.R."/>
            <person name="Quandt C.A."/>
            <person name="Ciobanu D."/>
            <person name="Clum A."/>
            <person name="Salamov A."/>
            <person name="Andreopoulos B."/>
            <person name="Cheng J.-F."/>
            <person name="Woyke T."/>
            <person name="Pelin A."/>
            <person name="Henrissat B."/>
            <person name="Reynolds N."/>
            <person name="Benny G.L."/>
            <person name="Smith M.E."/>
            <person name="James T.Y."/>
            <person name="Grigoriev I.V."/>
        </authorList>
    </citation>
    <scope>NUCLEOTIDE SEQUENCE</scope>
    <source>
        <strain evidence="18">CSF55</strain>
    </source>
</reference>
<sequence>MTQILSFLLVVSSAFMMWKTIGLATNTATPIVVVLSESMSPAFERGDILFLSMANRPLEHGDIVVFELKGKDIPIVHRLMRIHQKSNSTTLTILTKGDNNSVDDRVLYREAVPSKNWLKRKEVTGRVSGYLPYLGYITILMNENPKVKYLVIAIIAFFAILKREQE</sequence>
<dbReference type="AlphaFoldDB" id="A0A075B4B3"/>
<keyword evidence="7" id="KW-0812">Transmembrane</keyword>
<dbReference type="NCBIfam" id="TIGR02228">
    <property type="entry name" value="sigpep_I_arch"/>
    <property type="match status" value="1"/>
</dbReference>
<dbReference type="Gene3D" id="2.10.109.10">
    <property type="entry name" value="Umud Fragment, subunit A"/>
    <property type="match status" value="1"/>
</dbReference>
<evidence type="ECO:0000256" key="7">
    <source>
        <dbReference type="ARBA" id="ARBA00022692"/>
    </source>
</evidence>
<dbReference type="GO" id="GO:0004252">
    <property type="term" value="F:serine-type endopeptidase activity"/>
    <property type="evidence" value="ECO:0007669"/>
    <property type="project" value="InterPro"/>
</dbReference>
<dbReference type="SUPFAM" id="SSF51306">
    <property type="entry name" value="LexA/Signal peptidase"/>
    <property type="match status" value="1"/>
</dbReference>
<protein>
    <recommendedName>
        <fullName evidence="5 14">Signal peptidase complex catalytic subunit SEC11</fullName>
        <ecNumber evidence="4 14">3.4.21.89</ecNumber>
    </recommendedName>
</protein>
<feature type="domain" description="Peptidase S24/S26A/S26B/S26C" evidence="16">
    <location>
        <begin position="24"/>
        <end position="85"/>
    </location>
</feature>
<evidence type="ECO:0000313" key="19">
    <source>
        <dbReference type="Proteomes" id="UP000030755"/>
    </source>
</evidence>
<dbReference type="InterPro" id="IPR015927">
    <property type="entry name" value="Peptidase_S24_S26A/B/C"/>
</dbReference>
<dbReference type="GO" id="GO:0006465">
    <property type="term" value="P:signal peptide processing"/>
    <property type="evidence" value="ECO:0007669"/>
    <property type="project" value="UniProtKB-UniRule"/>
</dbReference>